<dbReference type="OrthoDB" id="85846at2759"/>
<proteinExistence type="predicted"/>
<dbReference type="AlphaFoldDB" id="A0A1V9YFR7"/>
<evidence type="ECO:0000256" key="1">
    <source>
        <dbReference type="SAM" id="MobiDB-lite"/>
    </source>
</evidence>
<name>A0A1V9YFR7_ACHHY</name>
<reference evidence="2 3" key="1">
    <citation type="journal article" date="2014" name="Genome Biol. Evol.">
        <title>The secreted proteins of Achlya hypogyna and Thraustotheca clavata identify the ancestral oomycete secretome and reveal gene acquisitions by horizontal gene transfer.</title>
        <authorList>
            <person name="Misner I."/>
            <person name="Blouin N."/>
            <person name="Leonard G."/>
            <person name="Richards T.A."/>
            <person name="Lane C.E."/>
        </authorList>
    </citation>
    <scope>NUCLEOTIDE SEQUENCE [LARGE SCALE GENOMIC DNA]</scope>
    <source>
        <strain evidence="2 3">ATCC 48635</strain>
    </source>
</reference>
<organism evidence="2 3">
    <name type="scientific">Achlya hypogyna</name>
    <name type="common">Oomycete</name>
    <name type="synonym">Protoachlya hypogyna</name>
    <dbReference type="NCBI Taxonomy" id="1202772"/>
    <lineage>
        <taxon>Eukaryota</taxon>
        <taxon>Sar</taxon>
        <taxon>Stramenopiles</taxon>
        <taxon>Oomycota</taxon>
        <taxon>Saprolegniomycetes</taxon>
        <taxon>Saprolegniales</taxon>
        <taxon>Achlyaceae</taxon>
        <taxon>Achlya</taxon>
    </lineage>
</organism>
<evidence type="ECO:0000313" key="3">
    <source>
        <dbReference type="Proteomes" id="UP000243579"/>
    </source>
</evidence>
<feature type="region of interest" description="Disordered" evidence="1">
    <location>
        <begin position="174"/>
        <end position="196"/>
    </location>
</feature>
<sequence length="321" mass="35313">MAVVWHLVATTDSILDARQHLASFRHPTTAVASVFGLLIATPDPRVHITGSLILSELVWATLQHAWAFTRSPEAYAVTDAYRGAWRAYRSGAVACQRLRTKVAASLDTQKASAAYTSLDGFVQDVAQFKADVDASLIAIAAPSATLAPLPMAATTPAVTAIAVPVDATGRNRVRLPQITRKPGSRGKQRKPKQRAKPWQVQYEEALRAALYPILLDRYAALRASIKLHFELVLEGEAMLQMATVFRRRLAVAAWRARAGAAKEVAANATRSHVYDAKMMTQVRLHKALTPAMQHIFYSELAPYNRLFNLFLDNSAPVDNLY</sequence>
<dbReference type="EMBL" id="JNBR01001851">
    <property type="protein sequence ID" value="OQR84541.1"/>
    <property type="molecule type" value="Genomic_DNA"/>
</dbReference>
<gene>
    <name evidence="2" type="ORF">ACHHYP_13260</name>
</gene>
<accession>A0A1V9YFR7</accession>
<dbReference type="Proteomes" id="UP000243579">
    <property type="component" value="Unassembled WGS sequence"/>
</dbReference>
<evidence type="ECO:0000313" key="2">
    <source>
        <dbReference type="EMBL" id="OQR84541.1"/>
    </source>
</evidence>
<keyword evidence="3" id="KW-1185">Reference proteome</keyword>
<comment type="caution">
    <text evidence="2">The sequence shown here is derived from an EMBL/GenBank/DDBJ whole genome shotgun (WGS) entry which is preliminary data.</text>
</comment>
<feature type="compositionally biased region" description="Basic residues" evidence="1">
    <location>
        <begin position="182"/>
        <end position="195"/>
    </location>
</feature>
<protein>
    <submittedName>
        <fullName evidence="2">Uncharacterized protein</fullName>
    </submittedName>
</protein>